<evidence type="ECO:0000313" key="1">
    <source>
        <dbReference type="EnsemblPlants" id="AVESA.00010b.r2.5AG0854040.1.CDS"/>
    </source>
</evidence>
<dbReference type="Proteomes" id="UP001732700">
    <property type="component" value="Chromosome 5A"/>
</dbReference>
<proteinExistence type="predicted"/>
<name>A0ACD5XTW2_AVESA</name>
<reference evidence="1" key="1">
    <citation type="submission" date="2021-05" db="EMBL/GenBank/DDBJ databases">
        <authorList>
            <person name="Scholz U."/>
            <person name="Mascher M."/>
            <person name="Fiebig A."/>
        </authorList>
    </citation>
    <scope>NUCLEOTIDE SEQUENCE [LARGE SCALE GENOMIC DNA]</scope>
</reference>
<organism evidence="1 2">
    <name type="scientific">Avena sativa</name>
    <name type="common">Oat</name>
    <dbReference type="NCBI Taxonomy" id="4498"/>
    <lineage>
        <taxon>Eukaryota</taxon>
        <taxon>Viridiplantae</taxon>
        <taxon>Streptophyta</taxon>
        <taxon>Embryophyta</taxon>
        <taxon>Tracheophyta</taxon>
        <taxon>Spermatophyta</taxon>
        <taxon>Magnoliopsida</taxon>
        <taxon>Liliopsida</taxon>
        <taxon>Poales</taxon>
        <taxon>Poaceae</taxon>
        <taxon>BOP clade</taxon>
        <taxon>Pooideae</taxon>
        <taxon>Poodae</taxon>
        <taxon>Poeae</taxon>
        <taxon>Poeae Chloroplast Group 1 (Aveneae type)</taxon>
        <taxon>Aveninae</taxon>
        <taxon>Avena</taxon>
    </lineage>
</organism>
<protein>
    <submittedName>
        <fullName evidence="1">Uncharacterized protein</fullName>
    </submittedName>
</protein>
<evidence type="ECO:0000313" key="2">
    <source>
        <dbReference type="Proteomes" id="UP001732700"/>
    </source>
</evidence>
<reference evidence="1" key="2">
    <citation type="submission" date="2025-09" db="UniProtKB">
        <authorList>
            <consortium name="EnsemblPlants"/>
        </authorList>
    </citation>
    <scope>IDENTIFICATION</scope>
</reference>
<dbReference type="EnsemblPlants" id="AVESA.00010b.r2.5AG0854040.1">
    <property type="protein sequence ID" value="AVESA.00010b.r2.5AG0854040.1.CDS"/>
    <property type="gene ID" value="AVESA.00010b.r2.5AG0854040"/>
</dbReference>
<accession>A0ACD5XTW2</accession>
<keyword evidence="2" id="KW-1185">Reference proteome</keyword>
<sequence>MPKRRSHITPGGSATWPRPRAAIGERCRGKGQASYCPSRVTSQPEPPREHSQSSPCHAVRQRGRGPPCWTVARGGVTRAPESSAASHRGERPYSSIKLARPAGACSGLQRQLETTTKTPPPRRERGRASTRDQQAMRSAALSCAALLLVLAVASPAAAAAITRGDFPPGFVFGTGSSAYQIEGAFDEDGRKPSIWDTFTHAGYSSDGSNADVTADQYHKYKEDVKLLSKMGVDAYRFSIAWPRLIPDGRGAVNPKGLEYYNNLIDELLSHGIQPHVTIYHFDFPQALQDEYSGMLSRKFIDDYTAYADVCFKNFGDRVKYWSTVNEPNIEPIGGYDQGILPPRRCSFPFGTLSCDDGNSTTEPYIVAHHLLLAHASAATLYKEKYQATQGGKIGLTLLGWWYEPATQTPEDVAAAARMNDFHIGWYMHPLVHGDYPPVMRKNVGSRLPSFTTEELKRVRGSFDYVGFNHYIAVYVKADLSKLDQNLRDYMGDAAVTYDMPFLNSKNKLLFGLKTDFMTSTPWALKKMLEHLQVKYKNPVVMIHENGAASIRDPSGEINNDDDFRSQYIQDYIEAALESSRNGSNVQGYFVWSFLDVFEYLFGYQMGFGLYGVDFNSEERTRYERNSAKWYASFLRGGELRPVALPGKAYSQ</sequence>